<dbReference type="SUPFAM" id="SSF50952">
    <property type="entry name" value="Soluble quinoprotein glucose dehydrogenase"/>
    <property type="match status" value="1"/>
</dbReference>
<evidence type="ECO:0000313" key="2">
    <source>
        <dbReference type="EMBL" id="SVD56203.1"/>
    </source>
</evidence>
<proteinExistence type="predicted"/>
<dbReference type="Pfam" id="PF07995">
    <property type="entry name" value="GSDH"/>
    <property type="match status" value="1"/>
</dbReference>
<dbReference type="Gene3D" id="2.120.10.30">
    <property type="entry name" value="TolB, C-terminal domain"/>
    <property type="match status" value="1"/>
</dbReference>
<accession>A0A382WBM4</accession>
<dbReference type="PANTHER" id="PTHR19328">
    <property type="entry name" value="HEDGEHOG-INTERACTING PROTEIN"/>
    <property type="match status" value="1"/>
</dbReference>
<protein>
    <recommendedName>
        <fullName evidence="1">Glucose/Sorbosone dehydrogenase domain-containing protein</fullName>
    </recommendedName>
</protein>
<feature type="non-terminal residue" evidence="2">
    <location>
        <position position="1"/>
    </location>
</feature>
<sequence>AVHLTHAGDGQDRLFVVERNGVIRVFANGDETGQVANFLDLRDRVRSSPQEAGLFSMAFHPRYAQNGLFYIAYISGRGEFLSRISEFRVSPDNPDRALPSSERVLIELEQPHESHNGGQVAFGPDGMLYISFGDGQDPNDPFAHGQNPATLFSTILRIDVDRQEPGLAYAIPPDNPFIDREGFRAEIWAWGLRNPWRFSFDRLTGELWLGDVGQSSWEEINLIKRGDNYGWSQMEGFHCFPPGADCDPDEFELPVFEYDHRQGYSITGGFAYRGPRLP</sequence>
<feature type="non-terminal residue" evidence="2">
    <location>
        <position position="278"/>
    </location>
</feature>
<dbReference type="InterPro" id="IPR011042">
    <property type="entry name" value="6-blade_b-propeller_TolB-like"/>
</dbReference>
<dbReference type="EMBL" id="UINC01158583">
    <property type="protein sequence ID" value="SVD56203.1"/>
    <property type="molecule type" value="Genomic_DNA"/>
</dbReference>
<reference evidence="2" key="1">
    <citation type="submission" date="2018-05" db="EMBL/GenBank/DDBJ databases">
        <authorList>
            <person name="Lanie J.A."/>
            <person name="Ng W.-L."/>
            <person name="Kazmierczak K.M."/>
            <person name="Andrzejewski T.M."/>
            <person name="Davidsen T.M."/>
            <person name="Wayne K.J."/>
            <person name="Tettelin H."/>
            <person name="Glass J.I."/>
            <person name="Rusch D."/>
            <person name="Podicherti R."/>
            <person name="Tsui H.-C.T."/>
            <person name="Winkler M.E."/>
        </authorList>
    </citation>
    <scope>NUCLEOTIDE SEQUENCE</scope>
</reference>
<gene>
    <name evidence="2" type="ORF">METZ01_LOCUS409057</name>
</gene>
<evidence type="ECO:0000259" key="1">
    <source>
        <dbReference type="Pfam" id="PF07995"/>
    </source>
</evidence>
<dbReference type="PANTHER" id="PTHR19328:SF75">
    <property type="entry name" value="ALDOSE SUGAR DEHYDROGENASE YLII"/>
    <property type="match status" value="1"/>
</dbReference>
<organism evidence="2">
    <name type="scientific">marine metagenome</name>
    <dbReference type="NCBI Taxonomy" id="408172"/>
    <lineage>
        <taxon>unclassified sequences</taxon>
        <taxon>metagenomes</taxon>
        <taxon>ecological metagenomes</taxon>
    </lineage>
</organism>
<feature type="domain" description="Glucose/Sorbosone dehydrogenase" evidence="1">
    <location>
        <begin position="4"/>
        <end position="275"/>
    </location>
</feature>
<dbReference type="InterPro" id="IPR011041">
    <property type="entry name" value="Quinoprot_gluc/sorb_DH_b-prop"/>
</dbReference>
<dbReference type="AlphaFoldDB" id="A0A382WBM4"/>
<name>A0A382WBM4_9ZZZZ</name>
<dbReference type="InterPro" id="IPR012938">
    <property type="entry name" value="Glc/Sorbosone_DH"/>
</dbReference>